<dbReference type="WBParaSite" id="ALUE_0001479401-mRNA-1">
    <property type="protein sequence ID" value="ALUE_0001479401-mRNA-1"/>
    <property type="gene ID" value="ALUE_0001479401"/>
</dbReference>
<dbReference type="AlphaFoldDB" id="A0A0M3IAY2"/>
<dbReference type="Proteomes" id="UP000036681">
    <property type="component" value="Unplaced"/>
</dbReference>
<keyword evidence="6" id="KW-0833">Ubl conjugation pathway</keyword>
<dbReference type="InterPro" id="IPR011016">
    <property type="entry name" value="Znf_RING-CH"/>
</dbReference>
<reference evidence="13" key="1">
    <citation type="submission" date="2017-02" db="UniProtKB">
        <authorList>
            <consortium name="WormBaseParasite"/>
        </authorList>
    </citation>
    <scope>IDENTIFICATION</scope>
</reference>
<evidence type="ECO:0000256" key="1">
    <source>
        <dbReference type="ARBA" id="ARBA00004141"/>
    </source>
</evidence>
<organism evidence="12 13">
    <name type="scientific">Ascaris lumbricoides</name>
    <name type="common">Giant roundworm</name>
    <dbReference type="NCBI Taxonomy" id="6252"/>
    <lineage>
        <taxon>Eukaryota</taxon>
        <taxon>Metazoa</taxon>
        <taxon>Ecdysozoa</taxon>
        <taxon>Nematoda</taxon>
        <taxon>Chromadorea</taxon>
        <taxon>Rhabditida</taxon>
        <taxon>Spirurina</taxon>
        <taxon>Ascaridomorpha</taxon>
        <taxon>Ascaridoidea</taxon>
        <taxon>Ascarididae</taxon>
        <taxon>Ascaris</taxon>
    </lineage>
</organism>
<evidence type="ECO:0000256" key="8">
    <source>
        <dbReference type="ARBA" id="ARBA00022989"/>
    </source>
</evidence>
<dbReference type="PANTHER" id="PTHR46065">
    <property type="entry name" value="E3 UBIQUITIN-PROTEIN LIGASE MARCH 2/3 FAMILY MEMBER"/>
    <property type="match status" value="1"/>
</dbReference>
<dbReference type="GO" id="GO:0016020">
    <property type="term" value="C:membrane"/>
    <property type="evidence" value="ECO:0007669"/>
    <property type="project" value="UniProtKB-SubCell"/>
</dbReference>
<accession>A0A0M3IAY2</accession>
<dbReference type="InterPro" id="IPR013083">
    <property type="entry name" value="Znf_RING/FYVE/PHD"/>
</dbReference>
<evidence type="ECO:0000313" key="12">
    <source>
        <dbReference type="Proteomes" id="UP000036681"/>
    </source>
</evidence>
<evidence type="ECO:0000256" key="6">
    <source>
        <dbReference type="ARBA" id="ARBA00022786"/>
    </source>
</evidence>
<comment type="subcellular location">
    <subcellularLocation>
        <location evidence="1">Membrane</location>
        <topology evidence="1">Multi-pass membrane protein</topology>
    </subcellularLocation>
</comment>
<dbReference type="SUPFAM" id="SSF57850">
    <property type="entry name" value="RING/U-box"/>
    <property type="match status" value="1"/>
</dbReference>
<sequence>MISPCSCRGSLRFVHSGCLQHWFDVMHTKRCQICKTNYEMEYRGMKPILEWTLPTALSDEWEDQLDFKCAIFWLMFMTRILFAVFRYGPVEAHDAVKQVLGSGKVYYIWICSFCINFVYYSLVVNGVVHRWIEANSVYEWKSR</sequence>
<evidence type="ECO:0000256" key="3">
    <source>
        <dbReference type="ARBA" id="ARBA00022692"/>
    </source>
</evidence>
<feature type="transmembrane region" description="Helical" evidence="10">
    <location>
        <begin position="107"/>
        <end position="128"/>
    </location>
</feature>
<keyword evidence="9 10" id="KW-0472">Membrane</keyword>
<evidence type="ECO:0000313" key="13">
    <source>
        <dbReference type="WBParaSite" id="ALUE_0001479401-mRNA-1"/>
    </source>
</evidence>
<keyword evidence="7" id="KW-0862">Zinc</keyword>
<evidence type="ECO:0000256" key="10">
    <source>
        <dbReference type="SAM" id="Phobius"/>
    </source>
</evidence>
<keyword evidence="3 10" id="KW-0812">Transmembrane</keyword>
<keyword evidence="2" id="KW-0808">Transferase</keyword>
<evidence type="ECO:0000256" key="9">
    <source>
        <dbReference type="ARBA" id="ARBA00023136"/>
    </source>
</evidence>
<keyword evidence="5" id="KW-0863">Zinc-finger</keyword>
<evidence type="ECO:0000259" key="11">
    <source>
        <dbReference type="PROSITE" id="PS51292"/>
    </source>
</evidence>
<dbReference type="PROSITE" id="PS51292">
    <property type="entry name" value="ZF_RING_CH"/>
    <property type="match status" value="1"/>
</dbReference>
<keyword evidence="4" id="KW-0479">Metal-binding</keyword>
<evidence type="ECO:0000256" key="7">
    <source>
        <dbReference type="ARBA" id="ARBA00022833"/>
    </source>
</evidence>
<keyword evidence="12" id="KW-1185">Reference proteome</keyword>
<keyword evidence="8 10" id="KW-1133">Transmembrane helix</keyword>
<dbReference type="GO" id="GO:0016740">
    <property type="term" value="F:transferase activity"/>
    <property type="evidence" value="ECO:0007669"/>
    <property type="project" value="UniProtKB-KW"/>
</dbReference>
<dbReference type="SMART" id="SM00744">
    <property type="entry name" value="RINGv"/>
    <property type="match status" value="1"/>
</dbReference>
<name>A0A0M3IAY2_ASCLU</name>
<protein>
    <submittedName>
        <fullName evidence="13">RING-CH-type domain-containing protein</fullName>
    </submittedName>
</protein>
<proteinExistence type="predicted"/>
<dbReference type="PANTHER" id="PTHR46065:SF3">
    <property type="entry name" value="FI20425P1"/>
    <property type="match status" value="1"/>
</dbReference>
<feature type="transmembrane region" description="Helical" evidence="10">
    <location>
        <begin position="70"/>
        <end position="87"/>
    </location>
</feature>
<evidence type="ECO:0000256" key="5">
    <source>
        <dbReference type="ARBA" id="ARBA00022771"/>
    </source>
</evidence>
<feature type="domain" description="RING-CH-type" evidence="11">
    <location>
        <begin position="1"/>
        <end position="41"/>
    </location>
</feature>
<evidence type="ECO:0000256" key="2">
    <source>
        <dbReference type="ARBA" id="ARBA00022679"/>
    </source>
</evidence>
<dbReference type="GO" id="GO:0008270">
    <property type="term" value="F:zinc ion binding"/>
    <property type="evidence" value="ECO:0007669"/>
    <property type="project" value="UniProtKB-KW"/>
</dbReference>
<dbReference type="Gene3D" id="3.30.40.10">
    <property type="entry name" value="Zinc/RING finger domain, C3HC4 (zinc finger)"/>
    <property type="match status" value="1"/>
</dbReference>
<dbReference type="Pfam" id="PF12906">
    <property type="entry name" value="RINGv"/>
    <property type="match status" value="1"/>
</dbReference>
<evidence type="ECO:0000256" key="4">
    <source>
        <dbReference type="ARBA" id="ARBA00022723"/>
    </source>
</evidence>